<keyword evidence="4" id="KW-1185">Reference proteome</keyword>
<name>A0ABV6SLN4_AZOPA</name>
<feature type="domain" description="Acyltransferase 3" evidence="2">
    <location>
        <begin position="13"/>
        <end position="319"/>
    </location>
</feature>
<keyword evidence="1" id="KW-1133">Transmembrane helix</keyword>
<dbReference type="GO" id="GO:0016746">
    <property type="term" value="F:acyltransferase activity"/>
    <property type="evidence" value="ECO:0007669"/>
    <property type="project" value="UniProtKB-KW"/>
</dbReference>
<keyword evidence="1" id="KW-0812">Transmembrane</keyword>
<feature type="transmembrane region" description="Helical" evidence="1">
    <location>
        <begin position="276"/>
        <end position="293"/>
    </location>
</feature>
<feature type="transmembrane region" description="Helical" evidence="1">
    <location>
        <begin position="48"/>
        <end position="66"/>
    </location>
</feature>
<evidence type="ECO:0000256" key="1">
    <source>
        <dbReference type="SAM" id="Phobius"/>
    </source>
</evidence>
<proteinExistence type="predicted"/>
<dbReference type="EMBL" id="JBHLSS010000080">
    <property type="protein sequence ID" value="MFC0710447.1"/>
    <property type="molecule type" value="Genomic_DNA"/>
</dbReference>
<evidence type="ECO:0000259" key="2">
    <source>
        <dbReference type="Pfam" id="PF01757"/>
    </source>
</evidence>
<reference evidence="3 4" key="1">
    <citation type="submission" date="2024-09" db="EMBL/GenBank/DDBJ databases">
        <authorList>
            <person name="Sun Q."/>
            <person name="Mori K."/>
        </authorList>
    </citation>
    <scope>NUCLEOTIDE SEQUENCE [LARGE SCALE GENOMIC DNA]</scope>
    <source>
        <strain evidence="3 4">NCAIM B.01794</strain>
    </source>
</reference>
<evidence type="ECO:0000313" key="3">
    <source>
        <dbReference type="EMBL" id="MFC0710447.1"/>
    </source>
</evidence>
<dbReference type="Proteomes" id="UP001589891">
    <property type="component" value="Unassembled WGS sequence"/>
</dbReference>
<feature type="transmembrane region" description="Helical" evidence="1">
    <location>
        <begin position="214"/>
        <end position="234"/>
    </location>
</feature>
<feature type="transmembrane region" description="Helical" evidence="1">
    <location>
        <begin position="153"/>
        <end position="172"/>
    </location>
</feature>
<keyword evidence="3" id="KW-0012">Acyltransferase</keyword>
<dbReference type="EC" id="2.3.-.-" evidence="3"/>
<dbReference type="Pfam" id="PF01757">
    <property type="entry name" value="Acyl_transf_3"/>
    <property type="match status" value="1"/>
</dbReference>
<gene>
    <name evidence="3" type="ORF">ACFFGX_13120</name>
</gene>
<dbReference type="InterPro" id="IPR002656">
    <property type="entry name" value="Acyl_transf_3_dom"/>
</dbReference>
<organism evidence="3 4">
    <name type="scientific">Azorhizophilus paspali</name>
    <name type="common">Azotobacter paspali</name>
    <dbReference type="NCBI Taxonomy" id="69963"/>
    <lineage>
        <taxon>Bacteria</taxon>
        <taxon>Pseudomonadati</taxon>
        <taxon>Pseudomonadota</taxon>
        <taxon>Gammaproteobacteria</taxon>
        <taxon>Pseudomonadales</taxon>
        <taxon>Pseudomonadaceae</taxon>
        <taxon>Azorhizophilus</taxon>
    </lineage>
</organism>
<comment type="caution">
    <text evidence="3">The sequence shown here is derived from an EMBL/GenBank/DDBJ whole genome shotgun (WGS) entry which is preliminary data.</text>
</comment>
<feature type="transmembrane region" description="Helical" evidence="1">
    <location>
        <begin position="184"/>
        <end position="202"/>
    </location>
</feature>
<feature type="transmembrane region" description="Helical" evidence="1">
    <location>
        <begin position="246"/>
        <end position="264"/>
    </location>
</feature>
<dbReference type="PANTHER" id="PTHR23028">
    <property type="entry name" value="ACETYLTRANSFERASE"/>
    <property type="match status" value="1"/>
</dbReference>
<protein>
    <submittedName>
        <fullName evidence="3">Acyltransferase family protein</fullName>
        <ecNumber evidence="3">2.3.-.-</ecNumber>
    </submittedName>
</protein>
<keyword evidence="1" id="KW-0472">Membrane</keyword>
<feature type="transmembrane region" description="Helical" evidence="1">
    <location>
        <begin position="120"/>
        <end position="141"/>
    </location>
</feature>
<sequence>MPAAPPSFSPLPAADGTRGLACLIVLIVHSTSFHWPRMSPMLSGGGKYGVWLFFVLSAFLLTLRLQQRGFSAVSLLDYALGRILRILPLFTLACLLYYWAGVGIQNTDQLHAALTFEQGFIHLWTIPVEFKFYLLLPPLAWAGLCLKRRLGNAAVLLAGIALLVLQQSIWPYWQTPENSTDTRWYLPSFLFGILAALLLPYLRSLPRTRLATPFALFTLLVLLLALPGSRLWLFNTPLSGELLDKHLYLGLMWACFTGLLLEGHGLVGRLLCSRPLAFLGIVSYSTYLFHWLILTTLAGHWPGHMATFLIGIFLSIVVGAAGHYLAERPLENLRKRLMAQIRKPRYLRQ</sequence>
<dbReference type="InterPro" id="IPR050879">
    <property type="entry name" value="Acyltransferase_3"/>
</dbReference>
<feature type="transmembrane region" description="Helical" evidence="1">
    <location>
        <begin position="78"/>
        <end position="100"/>
    </location>
</feature>
<keyword evidence="3" id="KW-0808">Transferase</keyword>
<feature type="transmembrane region" description="Helical" evidence="1">
    <location>
        <begin position="305"/>
        <end position="326"/>
    </location>
</feature>
<accession>A0ABV6SLN4</accession>
<dbReference type="PANTHER" id="PTHR23028:SF53">
    <property type="entry name" value="ACYL_TRANSF_3 DOMAIN-CONTAINING PROTEIN"/>
    <property type="match status" value="1"/>
</dbReference>
<evidence type="ECO:0000313" key="4">
    <source>
        <dbReference type="Proteomes" id="UP001589891"/>
    </source>
</evidence>
<dbReference type="RefSeq" id="WP_376946498.1">
    <property type="nucleotide sequence ID" value="NZ_CP171449.1"/>
</dbReference>